<accession>A0A1G9NM99</accession>
<dbReference type="InterPro" id="IPR013325">
    <property type="entry name" value="RNA_pol_sigma_r2"/>
</dbReference>
<dbReference type="InterPro" id="IPR007627">
    <property type="entry name" value="RNA_pol_sigma70_r2"/>
</dbReference>
<protein>
    <submittedName>
        <fullName evidence="7">RNA polymerase sigma-70 factor, ECF subfamily</fullName>
    </submittedName>
</protein>
<evidence type="ECO:0000256" key="1">
    <source>
        <dbReference type="ARBA" id="ARBA00010641"/>
    </source>
</evidence>
<evidence type="ECO:0000313" key="7">
    <source>
        <dbReference type="EMBL" id="SDL87423.1"/>
    </source>
</evidence>
<feature type="domain" description="RNA polymerase sigma factor 70 region 4 type 2" evidence="6">
    <location>
        <begin position="124"/>
        <end position="172"/>
    </location>
</feature>
<keyword evidence="3" id="KW-0731">Sigma factor</keyword>
<comment type="similarity">
    <text evidence="1">Belongs to the sigma-70 factor family. ECF subfamily.</text>
</comment>
<dbReference type="InterPro" id="IPR039425">
    <property type="entry name" value="RNA_pol_sigma-70-like"/>
</dbReference>
<gene>
    <name evidence="7" type="ORF">SAMN05421820_102371</name>
</gene>
<dbReference type="InterPro" id="IPR014327">
    <property type="entry name" value="RNA_pol_sigma70_bacteroid"/>
</dbReference>
<dbReference type="Pfam" id="PF08281">
    <property type="entry name" value="Sigma70_r4_2"/>
    <property type="match status" value="1"/>
</dbReference>
<dbReference type="InterPro" id="IPR014284">
    <property type="entry name" value="RNA_pol_sigma-70_dom"/>
</dbReference>
<dbReference type="Gene3D" id="1.10.10.10">
    <property type="entry name" value="Winged helix-like DNA-binding domain superfamily/Winged helix DNA-binding domain"/>
    <property type="match status" value="1"/>
</dbReference>
<dbReference type="SUPFAM" id="SSF88659">
    <property type="entry name" value="Sigma3 and sigma4 domains of RNA polymerase sigma factors"/>
    <property type="match status" value="1"/>
</dbReference>
<keyword evidence="4" id="KW-0804">Transcription</keyword>
<dbReference type="OrthoDB" id="659569at2"/>
<proteinExistence type="inferred from homology"/>
<dbReference type="Pfam" id="PF04542">
    <property type="entry name" value="Sigma70_r2"/>
    <property type="match status" value="1"/>
</dbReference>
<dbReference type="Gene3D" id="1.10.1740.10">
    <property type="match status" value="1"/>
</dbReference>
<dbReference type="SUPFAM" id="SSF88946">
    <property type="entry name" value="Sigma2 domain of RNA polymerase sigma factors"/>
    <property type="match status" value="1"/>
</dbReference>
<evidence type="ECO:0000259" key="6">
    <source>
        <dbReference type="Pfam" id="PF08281"/>
    </source>
</evidence>
<dbReference type="PANTHER" id="PTHR43133">
    <property type="entry name" value="RNA POLYMERASE ECF-TYPE SIGMA FACTO"/>
    <property type="match status" value="1"/>
</dbReference>
<evidence type="ECO:0000313" key="8">
    <source>
        <dbReference type="Proteomes" id="UP000183200"/>
    </source>
</evidence>
<dbReference type="EMBL" id="FNGY01000002">
    <property type="protein sequence ID" value="SDL87423.1"/>
    <property type="molecule type" value="Genomic_DNA"/>
</dbReference>
<reference evidence="8" key="1">
    <citation type="submission" date="2016-10" db="EMBL/GenBank/DDBJ databases">
        <authorList>
            <person name="Varghese N."/>
            <person name="Submissions S."/>
        </authorList>
    </citation>
    <scope>NUCLEOTIDE SEQUENCE [LARGE SCALE GENOMIC DNA]</scope>
    <source>
        <strain evidence="8">DSM 19110</strain>
    </source>
</reference>
<dbReference type="InterPro" id="IPR036388">
    <property type="entry name" value="WH-like_DNA-bd_sf"/>
</dbReference>
<evidence type="ECO:0000256" key="4">
    <source>
        <dbReference type="ARBA" id="ARBA00023163"/>
    </source>
</evidence>
<dbReference type="NCBIfam" id="TIGR02985">
    <property type="entry name" value="Sig70_bacteroi1"/>
    <property type="match status" value="1"/>
</dbReference>
<organism evidence="7 8">
    <name type="scientific">Pedobacter steynii</name>
    <dbReference type="NCBI Taxonomy" id="430522"/>
    <lineage>
        <taxon>Bacteria</taxon>
        <taxon>Pseudomonadati</taxon>
        <taxon>Bacteroidota</taxon>
        <taxon>Sphingobacteriia</taxon>
        <taxon>Sphingobacteriales</taxon>
        <taxon>Sphingobacteriaceae</taxon>
        <taxon>Pedobacter</taxon>
    </lineage>
</organism>
<evidence type="ECO:0000256" key="3">
    <source>
        <dbReference type="ARBA" id="ARBA00023082"/>
    </source>
</evidence>
<keyword evidence="8" id="KW-1185">Reference proteome</keyword>
<dbReference type="InterPro" id="IPR013249">
    <property type="entry name" value="RNA_pol_sigma70_r4_t2"/>
</dbReference>
<dbReference type="InterPro" id="IPR013324">
    <property type="entry name" value="RNA_pol_sigma_r3/r4-like"/>
</dbReference>
<dbReference type="GO" id="GO:0006352">
    <property type="term" value="P:DNA-templated transcription initiation"/>
    <property type="evidence" value="ECO:0007669"/>
    <property type="project" value="InterPro"/>
</dbReference>
<evidence type="ECO:0000259" key="5">
    <source>
        <dbReference type="Pfam" id="PF04542"/>
    </source>
</evidence>
<dbReference type="RefSeq" id="WP_074605253.1">
    <property type="nucleotide sequence ID" value="NZ_FNGY01000002.1"/>
</dbReference>
<dbReference type="NCBIfam" id="TIGR02937">
    <property type="entry name" value="sigma70-ECF"/>
    <property type="match status" value="1"/>
</dbReference>
<dbReference type="PANTHER" id="PTHR43133:SF46">
    <property type="entry name" value="RNA POLYMERASE SIGMA-70 FACTOR ECF SUBFAMILY"/>
    <property type="match status" value="1"/>
</dbReference>
<feature type="domain" description="RNA polymerase sigma-70 region 2" evidence="5">
    <location>
        <begin position="26"/>
        <end position="92"/>
    </location>
</feature>
<sequence length="187" mass="21873">MSYKSRNDQELADLLKSDDKLAYAEIYNRYHASLYIHAYKRLQLREECKDLVHELFTTLWHKREEITFKTSLSAYLYTSVRNKIFDLLAKQKLKTSYTQSIQSFAESGVVTTDYLARQNQLTALIDQEIANLPPRTRQIFELSRKRFLSHQEIAKELNLSEQSVKSAVNGALRILRIKFGSMLFLSL</sequence>
<dbReference type="GO" id="GO:0016987">
    <property type="term" value="F:sigma factor activity"/>
    <property type="evidence" value="ECO:0007669"/>
    <property type="project" value="UniProtKB-KW"/>
</dbReference>
<keyword evidence="2" id="KW-0805">Transcription regulation</keyword>
<dbReference type="Proteomes" id="UP000183200">
    <property type="component" value="Unassembled WGS sequence"/>
</dbReference>
<dbReference type="GO" id="GO:0003677">
    <property type="term" value="F:DNA binding"/>
    <property type="evidence" value="ECO:0007669"/>
    <property type="project" value="InterPro"/>
</dbReference>
<dbReference type="AlphaFoldDB" id="A0A1G9NM99"/>
<name>A0A1G9NM99_9SPHI</name>
<evidence type="ECO:0000256" key="2">
    <source>
        <dbReference type="ARBA" id="ARBA00023015"/>
    </source>
</evidence>
<dbReference type="STRING" id="430522.BFS30_03530"/>